<evidence type="ECO:0000259" key="3">
    <source>
        <dbReference type="Pfam" id="PF02517"/>
    </source>
</evidence>
<dbReference type="OrthoDB" id="2194912at2"/>
<dbReference type="PANTHER" id="PTHR36435">
    <property type="entry name" value="SLR1288 PROTEIN"/>
    <property type="match status" value="1"/>
</dbReference>
<dbReference type="GO" id="GO:0080120">
    <property type="term" value="P:CAAX-box protein maturation"/>
    <property type="evidence" value="ECO:0007669"/>
    <property type="project" value="UniProtKB-ARBA"/>
</dbReference>
<dbReference type="PANTHER" id="PTHR36435:SF6">
    <property type="entry name" value="ABORTIVE INFECTION PROTEIN"/>
    <property type="match status" value="1"/>
</dbReference>
<sequence length="213" mass="23725">MSLKKYLTVNLLTYCLIFFAPLLALPLKFNPQQVIMFSAATYVIGASIMIYLSPRLTELPVIERGKNTPLKHVIKIGLIGIILAFFSQTIAGMIEQLFIGATPESENTENIMQMIKMSPIFILTVSIAGPIMEEFIFRRAITGVLSNYITPLLAACFSSFLFAIAHADGHILVYFAMGMALYYLYQLTGNIWTSIITHCCMNTLVIVIQLALI</sequence>
<feature type="transmembrane region" description="Helical" evidence="2">
    <location>
        <begin position="114"/>
        <end position="132"/>
    </location>
</feature>
<feature type="transmembrane region" description="Helical" evidence="2">
    <location>
        <begin position="34"/>
        <end position="52"/>
    </location>
</feature>
<protein>
    <recommendedName>
        <fullName evidence="3">CAAX prenyl protease 2/Lysostaphin resistance protein A-like domain-containing protein</fullName>
    </recommendedName>
</protein>
<keyword evidence="5" id="KW-1185">Reference proteome</keyword>
<evidence type="ECO:0000313" key="5">
    <source>
        <dbReference type="Proteomes" id="UP000287101"/>
    </source>
</evidence>
<accession>A0A430A8H5</accession>
<dbReference type="Proteomes" id="UP000287101">
    <property type="component" value="Unassembled WGS sequence"/>
</dbReference>
<dbReference type="Pfam" id="PF02517">
    <property type="entry name" value="Rce1-like"/>
    <property type="match status" value="1"/>
</dbReference>
<feature type="transmembrane region" description="Helical" evidence="2">
    <location>
        <begin position="152"/>
        <end position="185"/>
    </location>
</feature>
<comment type="similarity">
    <text evidence="1">Belongs to the UPF0177 family.</text>
</comment>
<dbReference type="InterPro" id="IPR052710">
    <property type="entry name" value="CAAX_protease"/>
</dbReference>
<feature type="transmembrane region" description="Helical" evidence="2">
    <location>
        <begin position="73"/>
        <end position="94"/>
    </location>
</feature>
<name>A0A430A8H5_9ENTE</name>
<organism evidence="4 5">
    <name type="scientific">Vagococcus fessus</name>
    <dbReference type="NCBI Taxonomy" id="120370"/>
    <lineage>
        <taxon>Bacteria</taxon>
        <taxon>Bacillati</taxon>
        <taxon>Bacillota</taxon>
        <taxon>Bacilli</taxon>
        <taxon>Lactobacillales</taxon>
        <taxon>Enterococcaceae</taxon>
        <taxon>Vagococcus</taxon>
    </lineage>
</organism>
<dbReference type="GO" id="GO:0004175">
    <property type="term" value="F:endopeptidase activity"/>
    <property type="evidence" value="ECO:0007669"/>
    <property type="project" value="UniProtKB-ARBA"/>
</dbReference>
<gene>
    <name evidence="4" type="ORF">CBF31_06480</name>
</gene>
<reference evidence="4 5" key="1">
    <citation type="submission" date="2017-05" db="EMBL/GenBank/DDBJ databases">
        <title>Vagococcus spp. assemblies.</title>
        <authorList>
            <person name="Gulvik C.A."/>
        </authorList>
    </citation>
    <scope>NUCLEOTIDE SEQUENCE [LARGE SCALE GENOMIC DNA]</scope>
    <source>
        <strain evidence="4 5">CCUG 41755</strain>
    </source>
</reference>
<proteinExistence type="inferred from homology"/>
<feature type="domain" description="CAAX prenyl protease 2/Lysostaphin resistance protein A-like" evidence="3">
    <location>
        <begin position="119"/>
        <end position="203"/>
    </location>
</feature>
<evidence type="ECO:0000256" key="2">
    <source>
        <dbReference type="SAM" id="Phobius"/>
    </source>
</evidence>
<evidence type="ECO:0000313" key="4">
    <source>
        <dbReference type="EMBL" id="RSU03354.1"/>
    </source>
</evidence>
<evidence type="ECO:0000256" key="1">
    <source>
        <dbReference type="ARBA" id="ARBA00009067"/>
    </source>
</evidence>
<keyword evidence="2" id="KW-0812">Transmembrane</keyword>
<comment type="caution">
    <text evidence="4">The sequence shown here is derived from an EMBL/GenBank/DDBJ whole genome shotgun (WGS) entry which is preliminary data.</text>
</comment>
<keyword evidence="2" id="KW-1133">Transmembrane helix</keyword>
<dbReference type="RefSeq" id="WP_126831563.1">
    <property type="nucleotide sequence ID" value="NZ_CBCRYB010000001.1"/>
</dbReference>
<dbReference type="InterPro" id="IPR003675">
    <property type="entry name" value="Rce1/LyrA-like_dom"/>
</dbReference>
<dbReference type="EMBL" id="NGJY01000002">
    <property type="protein sequence ID" value="RSU03354.1"/>
    <property type="molecule type" value="Genomic_DNA"/>
</dbReference>
<dbReference type="AlphaFoldDB" id="A0A430A8H5"/>
<keyword evidence="2" id="KW-0472">Membrane</keyword>